<sequence>MAFFINSPSSSTGISPEDPFANLAQLPSPSPSDDELPKEPFGDPHFAEHLHMICLKKEENLKQIPRREIRSTKHLKQQKTRAQEQEHTISRGCDHNQEYEMDLDLLSEFNSTLQCKITVSTNNPRNDPKLRQLNQAVKLWMTWLRNNIEKSTSDTLTLTTTPITIPYKTQEIVGLRLGPRGLLHCEIRLHPGPIVVEYAHLDNYGRMLVKDLFKQNTPSTRRTRNKEA</sequence>
<dbReference type="AlphaFoldDB" id="A0AAV9VQT2"/>
<organism evidence="2 3">
    <name type="scientific">Arthrobotrys musiformis</name>
    <dbReference type="NCBI Taxonomy" id="47236"/>
    <lineage>
        <taxon>Eukaryota</taxon>
        <taxon>Fungi</taxon>
        <taxon>Dikarya</taxon>
        <taxon>Ascomycota</taxon>
        <taxon>Pezizomycotina</taxon>
        <taxon>Orbiliomycetes</taxon>
        <taxon>Orbiliales</taxon>
        <taxon>Orbiliaceae</taxon>
        <taxon>Arthrobotrys</taxon>
    </lineage>
</organism>
<reference evidence="2 3" key="1">
    <citation type="submission" date="2023-08" db="EMBL/GenBank/DDBJ databases">
        <authorList>
            <person name="Palmer J.M."/>
        </authorList>
    </citation>
    <scope>NUCLEOTIDE SEQUENCE [LARGE SCALE GENOMIC DNA]</scope>
    <source>
        <strain evidence="2 3">TWF481</strain>
    </source>
</reference>
<evidence type="ECO:0000313" key="3">
    <source>
        <dbReference type="Proteomes" id="UP001370758"/>
    </source>
</evidence>
<feature type="region of interest" description="Disordered" evidence="1">
    <location>
        <begin position="1"/>
        <end position="43"/>
    </location>
</feature>
<gene>
    <name evidence="2" type="ORF">TWF481_002598</name>
</gene>
<accession>A0AAV9VQT2</accession>
<dbReference type="Proteomes" id="UP001370758">
    <property type="component" value="Unassembled WGS sequence"/>
</dbReference>
<keyword evidence="3" id="KW-1185">Reference proteome</keyword>
<evidence type="ECO:0000256" key="1">
    <source>
        <dbReference type="SAM" id="MobiDB-lite"/>
    </source>
</evidence>
<comment type="caution">
    <text evidence="2">The sequence shown here is derived from an EMBL/GenBank/DDBJ whole genome shotgun (WGS) entry which is preliminary data.</text>
</comment>
<name>A0AAV9VQT2_9PEZI</name>
<feature type="compositionally biased region" description="Polar residues" evidence="1">
    <location>
        <begin position="1"/>
        <end position="14"/>
    </location>
</feature>
<protein>
    <submittedName>
        <fullName evidence="2">Uncharacterized protein</fullName>
    </submittedName>
</protein>
<dbReference type="EMBL" id="JAVHJL010000012">
    <property type="protein sequence ID" value="KAK6495549.1"/>
    <property type="molecule type" value="Genomic_DNA"/>
</dbReference>
<proteinExistence type="predicted"/>
<evidence type="ECO:0000313" key="2">
    <source>
        <dbReference type="EMBL" id="KAK6495549.1"/>
    </source>
</evidence>